<protein>
    <submittedName>
        <fullName evidence="1">Uncharacterized protein</fullName>
    </submittedName>
</protein>
<accession>A0A1H4WY66</accession>
<name>A0A1H4WY66_PSEAG</name>
<evidence type="ECO:0000313" key="1">
    <source>
        <dbReference type="EMBL" id="SEC98243.1"/>
    </source>
</evidence>
<dbReference type="EMBL" id="FNSC01000001">
    <property type="protein sequence ID" value="SEC98243.1"/>
    <property type="molecule type" value="Genomic_DNA"/>
</dbReference>
<proteinExistence type="predicted"/>
<sequence length="41" mass="4111">MVALLTQAGRPLGGAGTADIITEGSDLCRGGAVMALCYQTK</sequence>
<organism evidence="1 2">
    <name type="scientific">Pseudomonas anguilliseptica</name>
    <dbReference type="NCBI Taxonomy" id="53406"/>
    <lineage>
        <taxon>Bacteria</taxon>
        <taxon>Pseudomonadati</taxon>
        <taxon>Pseudomonadota</taxon>
        <taxon>Gammaproteobacteria</taxon>
        <taxon>Pseudomonadales</taxon>
        <taxon>Pseudomonadaceae</taxon>
        <taxon>Pseudomonas</taxon>
    </lineage>
</organism>
<dbReference type="AlphaFoldDB" id="A0A1H4WY66"/>
<dbReference type="STRING" id="53406.SAMN05421553_1798"/>
<gene>
    <name evidence="1" type="ORF">SAMN05421553_1798</name>
</gene>
<reference evidence="2" key="1">
    <citation type="submission" date="2016-10" db="EMBL/GenBank/DDBJ databases">
        <authorList>
            <person name="Varghese N."/>
            <person name="Submissions S."/>
        </authorList>
    </citation>
    <scope>NUCLEOTIDE SEQUENCE [LARGE SCALE GENOMIC DNA]</scope>
    <source>
        <strain evidence="2">DSM 12111</strain>
    </source>
</reference>
<keyword evidence="2" id="KW-1185">Reference proteome</keyword>
<dbReference type="Proteomes" id="UP000242849">
    <property type="component" value="Unassembled WGS sequence"/>
</dbReference>
<evidence type="ECO:0000313" key="2">
    <source>
        <dbReference type="Proteomes" id="UP000242849"/>
    </source>
</evidence>